<protein>
    <submittedName>
        <fullName evidence="4">Hydrogenase maturation nickel metallochaperone HypA</fullName>
    </submittedName>
</protein>
<name>A0A9X3TMB5_9BACL</name>
<dbReference type="GO" id="GO:0051604">
    <property type="term" value="P:protein maturation"/>
    <property type="evidence" value="ECO:0007669"/>
    <property type="project" value="InterPro"/>
</dbReference>
<dbReference type="Pfam" id="PF01155">
    <property type="entry name" value="HypA"/>
    <property type="match status" value="1"/>
</dbReference>
<organism evidence="4 5">
    <name type="scientific">Brevibacillus thermoruber</name>
    <dbReference type="NCBI Taxonomy" id="33942"/>
    <lineage>
        <taxon>Bacteria</taxon>
        <taxon>Bacillati</taxon>
        <taxon>Bacillota</taxon>
        <taxon>Bacilli</taxon>
        <taxon>Bacillales</taxon>
        <taxon>Paenibacillaceae</taxon>
        <taxon>Brevibacillus</taxon>
    </lineage>
</organism>
<dbReference type="EMBL" id="JAPYYP010000002">
    <property type="protein sequence ID" value="MDA5107076.1"/>
    <property type="molecule type" value="Genomic_DNA"/>
</dbReference>
<keyword evidence="1" id="KW-0533">Nickel</keyword>
<dbReference type="PANTHER" id="PTHR34535:SF3">
    <property type="entry name" value="HYDROGENASE MATURATION FACTOR HYPA"/>
    <property type="match status" value="1"/>
</dbReference>
<dbReference type="GO" id="GO:0016151">
    <property type="term" value="F:nickel cation binding"/>
    <property type="evidence" value="ECO:0007669"/>
    <property type="project" value="InterPro"/>
</dbReference>
<keyword evidence="3" id="KW-0862">Zinc</keyword>
<evidence type="ECO:0000313" key="5">
    <source>
        <dbReference type="Proteomes" id="UP001151071"/>
    </source>
</evidence>
<dbReference type="GO" id="GO:0008270">
    <property type="term" value="F:zinc ion binding"/>
    <property type="evidence" value="ECO:0007669"/>
    <property type="project" value="TreeGrafter"/>
</dbReference>
<dbReference type="PANTHER" id="PTHR34535">
    <property type="entry name" value="HYDROGENASE MATURATION FACTOR HYPA"/>
    <property type="match status" value="1"/>
</dbReference>
<evidence type="ECO:0000256" key="3">
    <source>
        <dbReference type="ARBA" id="ARBA00022833"/>
    </source>
</evidence>
<dbReference type="AlphaFoldDB" id="A0A9X3TMB5"/>
<evidence type="ECO:0000313" key="4">
    <source>
        <dbReference type="EMBL" id="MDA5107076.1"/>
    </source>
</evidence>
<dbReference type="Gene3D" id="3.30.2320.50">
    <property type="match status" value="1"/>
</dbReference>
<evidence type="ECO:0000256" key="2">
    <source>
        <dbReference type="ARBA" id="ARBA00022723"/>
    </source>
</evidence>
<dbReference type="RefSeq" id="WP_271139348.1">
    <property type="nucleotide sequence ID" value="NZ_JAPYYP010000002.1"/>
</dbReference>
<keyword evidence="2" id="KW-0479">Metal-binding</keyword>
<sequence>MVGEGTTKPGDNVHEVGLAAEILAIVQHAAQKAGMTTVTRIKVVVGEQLMVIPEALQFAFSFIKENSCARKAALEIGSTSGREMYVDYVEGE</sequence>
<comment type="caution">
    <text evidence="4">The sequence shown here is derived from an EMBL/GenBank/DDBJ whole genome shotgun (WGS) entry which is preliminary data.</text>
</comment>
<reference evidence="4" key="1">
    <citation type="submission" date="2022-12" db="EMBL/GenBank/DDBJ databases">
        <title>Draft genome sequence of the thermophilic strain Brevibacillus thermoruber HT42, isolated from Los Humeros, Puebla, Mexico, with biotechnological potential.</title>
        <authorList>
            <person name="Lara Sanchez J."/>
            <person name="Solis Palacios R."/>
            <person name="Bustos Baena A.S."/>
            <person name="Ruz Baez A.E."/>
            <person name="Espinosa Luna G."/>
            <person name="Oliart Ros R.M."/>
        </authorList>
    </citation>
    <scope>NUCLEOTIDE SEQUENCE</scope>
    <source>
        <strain evidence="4">HT42</strain>
    </source>
</reference>
<proteinExistence type="predicted"/>
<gene>
    <name evidence="4" type="ORF">O3V59_01755</name>
</gene>
<dbReference type="Proteomes" id="UP001151071">
    <property type="component" value="Unassembled WGS sequence"/>
</dbReference>
<evidence type="ECO:0000256" key="1">
    <source>
        <dbReference type="ARBA" id="ARBA00022596"/>
    </source>
</evidence>
<keyword evidence="5" id="KW-1185">Reference proteome</keyword>
<dbReference type="InterPro" id="IPR000688">
    <property type="entry name" value="HypA/HybF"/>
</dbReference>
<accession>A0A9X3TMB5</accession>